<evidence type="ECO:0000313" key="3">
    <source>
        <dbReference type="Proteomes" id="UP000008068"/>
    </source>
</evidence>
<name>G0ML88_CAEBE</name>
<accession>G0ML88</accession>
<evidence type="ECO:0000259" key="1">
    <source>
        <dbReference type="Pfam" id="PF00646"/>
    </source>
</evidence>
<dbReference type="Proteomes" id="UP000008068">
    <property type="component" value="Unassembled WGS sequence"/>
</dbReference>
<dbReference type="InterPro" id="IPR001810">
    <property type="entry name" value="F-box_dom"/>
</dbReference>
<sequence length="447" mass="52632">MNKEKMSVASIVFNKKTDPDVLFDLLPICGDLKNVTLIGCTKYPYEKRHYAIRIHYSVINSFETSDFFNLRESIFKTSLETVSVRHRVLREVLFDSQEYGGADRQYHLARRIPFERFVSNDNDKEVNKLLIEPEEVSERREVRYEWNSLTDELKLKCIEHMHFKTRINLGSTCHSEKSLLASAKPYNFKFVKVEHLTYSDASQTMNVVAQSPKETINVRSERWVESGKTDDTTSFELTVSAVKHILQLCEINALFLFPGAREEGIDYLQKELGSCTPFRFSTFFSNVLNPNIQLFLVENCSKTMDMLYLRITKNFAPTKYFNLPQKWITIDPEVGKKAVFAYYNRLFNSELRLFASRMYQRVISESDEMVLLRLDDTSKRILVYVYYDHDEFTYVTCRVISSELKESEYEVDERPWIHDHVLIWNFAEIDEEEENYTRSSFESSVEE</sequence>
<organism evidence="3">
    <name type="scientific">Caenorhabditis brenneri</name>
    <name type="common">Nematode worm</name>
    <dbReference type="NCBI Taxonomy" id="135651"/>
    <lineage>
        <taxon>Eukaryota</taxon>
        <taxon>Metazoa</taxon>
        <taxon>Ecdysozoa</taxon>
        <taxon>Nematoda</taxon>
        <taxon>Chromadorea</taxon>
        <taxon>Rhabditida</taxon>
        <taxon>Rhabditina</taxon>
        <taxon>Rhabditomorpha</taxon>
        <taxon>Rhabditoidea</taxon>
        <taxon>Rhabditidae</taxon>
        <taxon>Peloderinae</taxon>
        <taxon>Caenorhabditis</taxon>
    </lineage>
</organism>
<dbReference type="eggNOG" id="ENOG502R82M">
    <property type="taxonomic scope" value="Eukaryota"/>
</dbReference>
<dbReference type="PANTHER" id="PTHR31006:SF3">
    <property type="entry name" value="F-BOX DOMAIN-CONTAINING PROTEIN-RELATED"/>
    <property type="match status" value="1"/>
</dbReference>
<dbReference type="OrthoDB" id="5878808at2759"/>
<dbReference type="AlphaFoldDB" id="G0ML88"/>
<dbReference type="HOGENOM" id="CLU_612852_0_0_1"/>
<dbReference type="OMA" id="WNNDEVE"/>
<evidence type="ECO:0000313" key="2">
    <source>
        <dbReference type="EMBL" id="EGT34866.1"/>
    </source>
</evidence>
<dbReference type="InParanoid" id="G0ML88"/>
<dbReference type="InterPro" id="IPR042317">
    <property type="entry name" value="She-1-like"/>
</dbReference>
<dbReference type="EMBL" id="GL379799">
    <property type="protein sequence ID" value="EGT34866.1"/>
    <property type="molecule type" value="Genomic_DNA"/>
</dbReference>
<protein>
    <recommendedName>
        <fullName evidence="1">F-box domain-containing protein</fullName>
    </recommendedName>
</protein>
<dbReference type="Pfam" id="PF00646">
    <property type="entry name" value="F-box"/>
    <property type="match status" value="1"/>
</dbReference>
<feature type="domain" description="F-box" evidence="1">
    <location>
        <begin position="146"/>
        <end position="186"/>
    </location>
</feature>
<reference evidence="3" key="1">
    <citation type="submission" date="2011-07" db="EMBL/GenBank/DDBJ databases">
        <authorList>
            <consortium name="Caenorhabditis brenneri Sequencing and Analysis Consortium"/>
            <person name="Wilson R.K."/>
        </authorList>
    </citation>
    <scope>NUCLEOTIDE SEQUENCE [LARGE SCALE GENOMIC DNA]</scope>
    <source>
        <strain evidence="3">PB2801</strain>
    </source>
</reference>
<keyword evidence="3" id="KW-1185">Reference proteome</keyword>
<gene>
    <name evidence="2" type="ORF">CAEBREN_15534</name>
</gene>
<proteinExistence type="predicted"/>
<dbReference type="PANTHER" id="PTHR31006">
    <property type="entry name" value="F-BOX DOMAIN-CONTAINING PROTEIN-RELATED-RELATED"/>
    <property type="match status" value="1"/>
</dbReference>